<proteinExistence type="predicted"/>
<organism evidence="1">
    <name type="scientific">Myoviridae sp. ctZDd15</name>
    <dbReference type="NCBI Taxonomy" id="2826664"/>
    <lineage>
        <taxon>Viruses</taxon>
        <taxon>Duplodnaviria</taxon>
        <taxon>Heunggongvirae</taxon>
        <taxon>Uroviricota</taxon>
        <taxon>Caudoviricetes</taxon>
    </lineage>
</organism>
<name>A0A8S5M102_9CAUD</name>
<protein>
    <submittedName>
        <fullName evidence="1">Uncharacterized protein</fullName>
    </submittedName>
</protein>
<dbReference type="EMBL" id="BK014788">
    <property type="protein sequence ID" value="DAD75735.1"/>
    <property type="molecule type" value="Genomic_DNA"/>
</dbReference>
<accession>A0A8S5M102</accession>
<reference evidence="1" key="1">
    <citation type="journal article" date="2021" name="Proc. Natl. Acad. Sci. U.S.A.">
        <title>A Catalog of Tens of Thousands of Viruses from Human Metagenomes Reveals Hidden Associations with Chronic Diseases.</title>
        <authorList>
            <person name="Tisza M.J."/>
            <person name="Buck C.B."/>
        </authorList>
    </citation>
    <scope>NUCLEOTIDE SEQUENCE</scope>
    <source>
        <strain evidence="1">CtZDd15</strain>
    </source>
</reference>
<evidence type="ECO:0000313" key="1">
    <source>
        <dbReference type="EMBL" id="DAD75735.1"/>
    </source>
</evidence>
<sequence length="89" mass="9750">MNANYIYDIFAACEDLDLPDLTIALAHHKEAHPIPEGMTEQGINEFVGNHYEALVDAFAAHDREALAAAVEAGVKEDEERAQQEAGQEV</sequence>